<gene>
    <name evidence="2" type="ORF">MSTHC_1907</name>
</gene>
<dbReference type="Proteomes" id="UP000056925">
    <property type="component" value="Chromosome"/>
</dbReference>
<accession>A0A0E3NIY3</accession>
<evidence type="ECO:0000256" key="1">
    <source>
        <dbReference type="SAM" id="MobiDB-lite"/>
    </source>
</evidence>
<reference evidence="2 3" key="1">
    <citation type="submission" date="2014-07" db="EMBL/GenBank/DDBJ databases">
        <title>Methanogenic archaea and the global carbon cycle.</title>
        <authorList>
            <person name="Henriksen J.R."/>
            <person name="Luke J."/>
            <person name="Reinhart S."/>
            <person name="Benedict M.N."/>
            <person name="Youngblut N.D."/>
            <person name="Metcalf M.E."/>
            <person name="Whitaker R.J."/>
            <person name="Metcalf W.W."/>
        </authorList>
    </citation>
    <scope>NUCLEOTIDE SEQUENCE [LARGE SCALE GENOMIC DNA]</scope>
    <source>
        <strain evidence="2 3">CHTI-55</strain>
    </source>
</reference>
<organism evidence="2 3">
    <name type="scientific">Methanosarcina thermophila CHTI-55</name>
    <dbReference type="NCBI Taxonomy" id="1434121"/>
    <lineage>
        <taxon>Archaea</taxon>
        <taxon>Methanobacteriati</taxon>
        <taxon>Methanobacteriota</taxon>
        <taxon>Stenosarchaea group</taxon>
        <taxon>Methanomicrobia</taxon>
        <taxon>Methanosarcinales</taxon>
        <taxon>Methanosarcinaceae</taxon>
        <taxon>Methanosarcina</taxon>
    </lineage>
</organism>
<name>A0A0E3NIY3_METTE</name>
<dbReference type="HOGENOM" id="CLU_157711_1_0_2"/>
<sequence>MGRNISTEEGSPIPPRDRDITFERSTNFLVPYNRANVNRCRCPQCPVQDDSQCAQDKFKSSKQLMENLPEGEVPDPEDFPGVYCSEGEATCSDLDPDRKCICGSCEVWKEYDLKDANPNNHFCHNGRAT</sequence>
<evidence type="ECO:0000313" key="2">
    <source>
        <dbReference type="EMBL" id="AKB16225.1"/>
    </source>
</evidence>
<dbReference type="PATRIC" id="fig|1434121.4.peg.2332"/>
<protein>
    <recommendedName>
        <fullName evidence="4">DUF2769 domain-containing protein</fullName>
    </recommendedName>
</protein>
<proteinExistence type="predicted"/>
<dbReference type="AlphaFoldDB" id="A0A0E3NIY3"/>
<feature type="region of interest" description="Disordered" evidence="1">
    <location>
        <begin position="1"/>
        <end position="20"/>
    </location>
</feature>
<dbReference type="RefSeq" id="WP_048167208.1">
    <property type="nucleotide sequence ID" value="NZ_CP009502.1"/>
</dbReference>
<evidence type="ECO:0008006" key="4">
    <source>
        <dbReference type="Google" id="ProtNLM"/>
    </source>
</evidence>
<dbReference type="KEGG" id="mthe:MSTHC_1907"/>
<dbReference type="GeneID" id="53687675"/>
<evidence type="ECO:0000313" key="3">
    <source>
        <dbReference type="Proteomes" id="UP000056925"/>
    </source>
</evidence>
<dbReference type="EMBL" id="CP009502">
    <property type="protein sequence ID" value="AKB16225.1"/>
    <property type="molecule type" value="Genomic_DNA"/>
</dbReference>